<comment type="caution">
    <text evidence="2">The sequence shown here is derived from an EMBL/GenBank/DDBJ whole genome shotgun (WGS) entry which is preliminary data.</text>
</comment>
<feature type="transmembrane region" description="Helical" evidence="1">
    <location>
        <begin position="53"/>
        <end position="71"/>
    </location>
</feature>
<evidence type="ECO:0000313" key="2">
    <source>
        <dbReference type="EMBL" id="GIY88781.1"/>
    </source>
</evidence>
<dbReference type="EMBL" id="BPLQ01015526">
    <property type="protein sequence ID" value="GIY88781.1"/>
    <property type="molecule type" value="Genomic_DNA"/>
</dbReference>
<name>A0AAV4X1S3_9ARAC</name>
<evidence type="ECO:0000256" key="1">
    <source>
        <dbReference type="SAM" id="Phobius"/>
    </source>
</evidence>
<keyword evidence="1" id="KW-1133">Transmembrane helix</keyword>
<proteinExistence type="predicted"/>
<evidence type="ECO:0000313" key="3">
    <source>
        <dbReference type="Proteomes" id="UP001054837"/>
    </source>
</evidence>
<organism evidence="2 3">
    <name type="scientific">Caerostris darwini</name>
    <dbReference type="NCBI Taxonomy" id="1538125"/>
    <lineage>
        <taxon>Eukaryota</taxon>
        <taxon>Metazoa</taxon>
        <taxon>Ecdysozoa</taxon>
        <taxon>Arthropoda</taxon>
        <taxon>Chelicerata</taxon>
        <taxon>Arachnida</taxon>
        <taxon>Araneae</taxon>
        <taxon>Araneomorphae</taxon>
        <taxon>Entelegynae</taxon>
        <taxon>Araneoidea</taxon>
        <taxon>Araneidae</taxon>
        <taxon>Caerostris</taxon>
    </lineage>
</organism>
<gene>
    <name evidence="2" type="ORF">CDAR_438651</name>
</gene>
<keyword evidence="1" id="KW-0812">Transmembrane</keyword>
<dbReference type="Proteomes" id="UP001054837">
    <property type="component" value="Unassembled WGS sequence"/>
</dbReference>
<keyword evidence="1" id="KW-0472">Membrane</keyword>
<reference evidence="2 3" key="1">
    <citation type="submission" date="2021-06" db="EMBL/GenBank/DDBJ databases">
        <title>Caerostris darwini draft genome.</title>
        <authorList>
            <person name="Kono N."/>
            <person name="Arakawa K."/>
        </authorList>
    </citation>
    <scope>NUCLEOTIDE SEQUENCE [LARGE SCALE GENOMIC DNA]</scope>
</reference>
<protein>
    <submittedName>
        <fullName evidence="2">Uncharacterized protein</fullName>
    </submittedName>
</protein>
<accession>A0AAV4X1S3</accession>
<keyword evidence="3" id="KW-1185">Reference proteome</keyword>
<dbReference type="AlphaFoldDB" id="A0AAV4X1S3"/>
<sequence>MEMDTLDITVELINYPHITTQSRNVHKKRLVGQLKRRFNNNDTSYIFKEHRKVIMILFVLLLMSSNSNALIEHDSNFVPGGPKGLNSSSDLDENSSNILRKVTPYVPHILVCFVVGICAVVRILFPDRCRLELRKIRSSDVPHLKFFSSKCHMSDWMLLDYLTEKLQSSDFRDIVEDLAKELYEERSASITM</sequence>
<feature type="transmembrane region" description="Helical" evidence="1">
    <location>
        <begin position="105"/>
        <end position="125"/>
    </location>
</feature>